<dbReference type="GO" id="GO:0006310">
    <property type="term" value="P:DNA recombination"/>
    <property type="evidence" value="ECO:0007669"/>
    <property type="project" value="UniProtKB-KW"/>
</dbReference>
<evidence type="ECO:0008006" key="7">
    <source>
        <dbReference type="Google" id="ProtNLM"/>
    </source>
</evidence>
<dbReference type="InterPro" id="IPR013762">
    <property type="entry name" value="Integrase-like_cat_sf"/>
</dbReference>
<dbReference type="PROSITE" id="PS51898">
    <property type="entry name" value="TYR_RECOMBINASE"/>
    <property type="match status" value="1"/>
</dbReference>
<dbReference type="AlphaFoldDB" id="A0A381R0B6"/>
<feature type="domain" description="Core-binding (CB)" evidence="5">
    <location>
        <begin position="1"/>
        <end position="91"/>
    </location>
</feature>
<sequence>MQPLVSEFIDTLQSKKYAPNSIQSHRLDLHRFLRWLEIDEEESDSQKLLVKLRKLNRQDIESYLSFLSESYKPRTLARHISSLKLFLDHLELSGLIKTSPAHQIPFPAVLPEAPEILSPEEVVALLEVPSLEHYLGLRDRAMLELLYSSGLKVKELLGLDVEDLFLDLEFLKVRSKRERMVPMTSKAVEVLRTYLEKAREQRLLNPEDKCLFPSRNGIRMSRVGFWAMIKKHALRAGITSRINPRILRHSFAVHLLQNGIDLSDIKDLFGYVSLDATLQYAHVNRPDFFEVYHELHPRGRKHTEQSSIT</sequence>
<dbReference type="SUPFAM" id="SSF56349">
    <property type="entry name" value="DNA breaking-rejoining enzymes"/>
    <property type="match status" value="1"/>
</dbReference>
<evidence type="ECO:0000256" key="3">
    <source>
        <dbReference type="ARBA" id="ARBA00023172"/>
    </source>
</evidence>
<dbReference type="Gene3D" id="1.10.150.130">
    <property type="match status" value="1"/>
</dbReference>
<dbReference type="GO" id="GO:0003677">
    <property type="term" value="F:DNA binding"/>
    <property type="evidence" value="ECO:0007669"/>
    <property type="project" value="UniProtKB-KW"/>
</dbReference>
<evidence type="ECO:0000259" key="5">
    <source>
        <dbReference type="PROSITE" id="PS51900"/>
    </source>
</evidence>
<dbReference type="EMBL" id="UINC01001623">
    <property type="protein sequence ID" value="SUZ85151.1"/>
    <property type="molecule type" value="Genomic_DNA"/>
</dbReference>
<gene>
    <name evidence="6" type="ORF">METZ01_LOCUS38005</name>
</gene>
<evidence type="ECO:0000313" key="6">
    <source>
        <dbReference type="EMBL" id="SUZ85151.1"/>
    </source>
</evidence>
<dbReference type="InterPro" id="IPR011010">
    <property type="entry name" value="DNA_brk_join_enz"/>
</dbReference>
<dbReference type="InterPro" id="IPR002104">
    <property type="entry name" value="Integrase_catalytic"/>
</dbReference>
<dbReference type="InterPro" id="IPR010998">
    <property type="entry name" value="Integrase_recombinase_N"/>
</dbReference>
<dbReference type="GO" id="GO:0015074">
    <property type="term" value="P:DNA integration"/>
    <property type="evidence" value="ECO:0007669"/>
    <property type="project" value="UniProtKB-KW"/>
</dbReference>
<dbReference type="Pfam" id="PF02899">
    <property type="entry name" value="Phage_int_SAM_1"/>
    <property type="match status" value="1"/>
</dbReference>
<dbReference type="PANTHER" id="PTHR30349:SF81">
    <property type="entry name" value="TYROSINE RECOMBINASE XERC"/>
    <property type="match status" value="1"/>
</dbReference>
<evidence type="ECO:0000259" key="4">
    <source>
        <dbReference type="PROSITE" id="PS51898"/>
    </source>
</evidence>
<dbReference type="Pfam" id="PF00589">
    <property type="entry name" value="Phage_integrase"/>
    <property type="match status" value="1"/>
</dbReference>
<keyword evidence="2" id="KW-0238">DNA-binding</keyword>
<proteinExistence type="predicted"/>
<keyword evidence="1" id="KW-0229">DNA integration</keyword>
<evidence type="ECO:0000256" key="1">
    <source>
        <dbReference type="ARBA" id="ARBA00022908"/>
    </source>
</evidence>
<organism evidence="6">
    <name type="scientific">marine metagenome</name>
    <dbReference type="NCBI Taxonomy" id="408172"/>
    <lineage>
        <taxon>unclassified sequences</taxon>
        <taxon>metagenomes</taxon>
        <taxon>ecological metagenomes</taxon>
    </lineage>
</organism>
<dbReference type="InterPro" id="IPR050090">
    <property type="entry name" value="Tyrosine_recombinase_XerCD"/>
</dbReference>
<dbReference type="PANTHER" id="PTHR30349">
    <property type="entry name" value="PHAGE INTEGRASE-RELATED"/>
    <property type="match status" value="1"/>
</dbReference>
<reference evidence="6" key="1">
    <citation type="submission" date="2018-05" db="EMBL/GenBank/DDBJ databases">
        <authorList>
            <person name="Lanie J.A."/>
            <person name="Ng W.-L."/>
            <person name="Kazmierczak K.M."/>
            <person name="Andrzejewski T.M."/>
            <person name="Davidsen T.M."/>
            <person name="Wayne K.J."/>
            <person name="Tettelin H."/>
            <person name="Glass J.I."/>
            <person name="Rusch D."/>
            <person name="Podicherti R."/>
            <person name="Tsui H.-C.T."/>
            <person name="Winkler M.E."/>
        </authorList>
    </citation>
    <scope>NUCLEOTIDE SEQUENCE</scope>
</reference>
<accession>A0A381R0B6</accession>
<feature type="domain" description="Tyr recombinase" evidence="4">
    <location>
        <begin position="112"/>
        <end position="293"/>
    </location>
</feature>
<dbReference type="InterPro" id="IPR004107">
    <property type="entry name" value="Integrase_SAM-like_N"/>
</dbReference>
<protein>
    <recommendedName>
        <fullName evidence="7">Recombinase XerD</fullName>
    </recommendedName>
</protein>
<dbReference type="InterPro" id="IPR044068">
    <property type="entry name" value="CB"/>
</dbReference>
<keyword evidence="3" id="KW-0233">DNA recombination</keyword>
<dbReference type="Gene3D" id="1.10.443.10">
    <property type="entry name" value="Intergrase catalytic core"/>
    <property type="match status" value="1"/>
</dbReference>
<evidence type="ECO:0000256" key="2">
    <source>
        <dbReference type="ARBA" id="ARBA00023125"/>
    </source>
</evidence>
<dbReference type="PROSITE" id="PS51900">
    <property type="entry name" value="CB"/>
    <property type="match status" value="1"/>
</dbReference>
<name>A0A381R0B6_9ZZZZ</name>